<sequence length="273" mass="29369">MDQPAATPAPETDAPPASAVPSRRRLRAEIVIVLGLSLGYYAITAALRLIERYLAEPAIGNQSTTINPSRSSIDYVDLALQVIRQLYLLMPVFLVLYLLSEGGRSALRRLGLTGHDHHWWKDVGVGLGLAAVIGLPGLALYAAGRAIGQSVRIDTSGLPEAWWAATILLLSAAVAGVLEETIAVGYLMTRLKDLRWSPYAAIAASALLRGAYHLYQGWPMAVGNVVMGVVFASWFHRTGRLGPLIVAHWTLDAVAFIGPEIVGQETLASWGIK</sequence>
<feature type="transmembrane region" description="Helical" evidence="2">
    <location>
        <begin position="119"/>
        <end position="142"/>
    </location>
</feature>
<feature type="compositionally biased region" description="Low complexity" evidence="1">
    <location>
        <begin position="1"/>
        <end position="17"/>
    </location>
</feature>
<organism evidence="4 5">
    <name type="scientific">Demequina activiva</name>
    <dbReference type="NCBI Taxonomy" id="1582364"/>
    <lineage>
        <taxon>Bacteria</taxon>
        <taxon>Bacillati</taxon>
        <taxon>Actinomycetota</taxon>
        <taxon>Actinomycetes</taxon>
        <taxon>Micrococcales</taxon>
        <taxon>Demequinaceae</taxon>
        <taxon>Demequina</taxon>
    </lineage>
</organism>
<keyword evidence="2" id="KW-1133">Transmembrane helix</keyword>
<comment type="caution">
    <text evidence="4">The sequence shown here is derived from an EMBL/GenBank/DDBJ whole genome shotgun (WGS) entry which is preliminary data.</text>
</comment>
<gene>
    <name evidence="4" type="ORF">Dac01nite_08030</name>
</gene>
<evidence type="ECO:0000313" key="5">
    <source>
        <dbReference type="Proteomes" id="UP000652354"/>
    </source>
</evidence>
<feature type="transmembrane region" description="Helical" evidence="2">
    <location>
        <begin position="218"/>
        <end position="235"/>
    </location>
</feature>
<dbReference type="EMBL" id="BONR01000001">
    <property type="protein sequence ID" value="GIG54051.1"/>
    <property type="molecule type" value="Genomic_DNA"/>
</dbReference>
<evidence type="ECO:0000256" key="1">
    <source>
        <dbReference type="SAM" id="MobiDB-lite"/>
    </source>
</evidence>
<dbReference type="RefSeq" id="WP_203653520.1">
    <property type="nucleotide sequence ID" value="NZ_BONR01000001.1"/>
</dbReference>
<keyword evidence="2" id="KW-0812">Transmembrane</keyword>
<feature type="transmembrane region" description="Helical" evidence="2">
    <location>
        <begin position="78"/>
        <end position="99"/>
    </location>
</feature>
<feature type="transmembrane region" description="Helical" evidence="2">
    <location>
        <begin position="30"/>
        <end position="50"/>
    </location>
</feature>
<accession>A0A919Q371</accession>
<dbReference type="Pfam" id="PF02517">
    <property type="entry name" value="Rce1-like"/>
    <property type="match status" value="1"/>
</dbReference>
<dbReference type="AlphaFoldDB" id="A0A919Q371"/>
<evidence type="ECO:0000313" key="4">
    <source>
        <dbReference type="EMBL" id="GIG54051.1"/>
    </source>
</evidence>
<dbReference type="GO" id="GO:0004175">
    <property type="term" value="F:endopeptidase activity"/>
    <property type="evidence" value="ECO:0007669"/>
    <property type="project" value="UniProtKB-ARBA"/>
</dbReference>
<protein>
    <submittedName>
        <fullName evidence="4">CAAX amino protease</fullName>
    </submittedName>
</protein>
<evidence type="ECO:0000259" key="3">
    <source>
        <dbReference type="Pfam" id="PF02517"/>
    </source>
</evidence>
<keyword evidence="2" id="KW-0472">Membrane</keyword>
<dbReference type="GO" id="GO:0006508">
    <property type="term" value="P:proteolysis"/>
    <property type="evidence" value="ECO:0007669"/>
    <property type="project" value="UniProtKB-KW"/>
</dbReference>
<feature type="region of interest" description="Disordered" evidence="1">
    <location>
        <begin position="1"/>
        <end position="20"/>
    </location>
</feature>
<keyword evidence="5" id="KW-1185">Reference proteome</keyword>
<dbReference type="GO" id="GO:0080120">
    <property type="term" value="P:CAAX-box protein maturation"/>
    <property type="evidence" value="ECO:0007669"/>
    <property type="project" value="UniProtKB-ARBA"/>
</dbReference>
<evidence type="ECO:0000256" key="2">
    <source>
        <dbReference type="SAM" id="Phobius"/>
    </source>
</evidence>
<reference evidence="4" key="1">
    <citation type="submission" date="2021-01" db="EMBL/GenBank/DDBJ databases">
        <title>Whole genome shotgun sequence of Demequina activiva NBRC 110675.</title>
        <authorList>
            <person name="Komaki H."/>
            <person name="Tamura T."/>
        </authorList>
    </citation>
    <scope>NUCLEOTIDE SEQUENCE</scope>
    <source>
        <strain evidence="4">NBRC 110675</strain>
    </source>
</reference>
<feature type="transmembrane region" description="Helical" evidence="2">
    <location>
        <begin position="162"/>
        <end position="187"/>
    </location>
</feature>
<keyword evidence="4" id="KW-0645">Protease</keyword>
<name>A0A919Q371_9MICO</name>
<keyword evidence="4" id="KW-0378">Hydrolase</keyword>
<dbReference type="InterPro" id="IPR003675">
    <property type="entry name" value="Rce1/LyrA-like_dom"/>
</dbReference>
<feature type="domain" description="CAAX prenyl protease 2/Lysostaphin resistance protein A-like" evidence="3">
    <location>
        <begin position="162"/>
        <end position="253"/>
    </location>
</feature>
<dbReference type="Proteomes" id="UP000652354">
    <property type="component" value="Unassembled WGS sequence"/>
</dbReference>
<proteinExistence type="predicted"/>